<dbReference type="SUPFAM" id="SSF56112">
    <property type="entry name" value="Protein kinase-like (PK-like)"/>
    <property type="match status" value="1"/>
</dbReference>
<dbReference type="HOGENOM" id="CLU_017444_4_1_1"/>
<dbReference type="KEGG" id="mbe:MBM_04729"/>
<dbReference type="PANTHER" id="PTHR37542">
    <property type="entry name" value="HELO DOMAIN-CONTAINING PROTEIN-RELATED"/>
    <property type="match status" value="1"/>
</dbReference>
<dbReference type="Gene3D" id="1.20.120.1020">
    <property type="entry name" value="Prion-inhibition and propagation, HeLo domain"/>
    <property type="match status" value="1"/>
</dbReference>
<dbReference type="InParanoid" id="K1WXC5"/>
<protein>
    <submittedName>
        <fullName evidence="1">Putative HET-s/LopB domain protein</fullName>
    </submittedName>
</protein>
<organism evidence="1 2">
    <name type="scientific">Marssonina brunnea f. sp. multigermtubi (strain MB_m1)</name>
    <name type="common">Marssonina leaf spot fungus</name>
    <dbReference type="NCBI Taxonomy" id="1072389"/>
    <lineage>
        <taxon>Eukaryota</taxon>
        <taxon>Fungi</taxon>
        <taxon>Dikarya</taxon>
        <taxon>Ascomycota</taxon>
        <taxon>Pezizomycotina</taxon>
        <taxon>Leotiomycetes</taxon>
        <taxon>Helotiales</taxon>
        <taxon>Drepanopezizaceae</taxon>
        <taxon>Drepanopeziza</taxon>
    </lineage>
</organism>
<keyword evidence="2" id="KW-1185">Reference proteome</keyword>
<dbReference type="RefSeq" id="XP_007292618.1">
    <property type="nucleotide sequence ID" value="XM_007292556.1"/>
</dbReference>
<evidence type="ECO:0000313" key="2">
    <source>
        <dbReference type="Proteomes" id="UP000006753"/>
    </source>
</evidence>
<dbReference type="InterPro" id="IPR038305">
    <property type="entry name" value="HeLo_sf"/>
</dbReference>
<sequence length="622" mass="72161">MNSTQSGSIDCSINMPDSHQDFDGLIEAYQRANTAWWKFHFYQDYDFESASFVVQLRIVWFRFQAWSLVVGDMKHTWGDGLLPARLFKLITSRLHCIADLFEDAVQLEDSHIYITLRARRVRSRQVQAVMSRMTLAIRSIGFRLDVLEETGSEHMDYVLRSNSDYMDLLPALEGYIDELEALLTEAARRTNTSSWNEMTIALVGSLRRKDIDLVLEALGGGDSATSSSIRAIENLIQMKDAKLRHSRTLPIGKCWRLEEFDLPRDIQLQDRVLVAPKKDYEDIVGPGPFMLERRRYDRDSSPEGKEPLKARLDRLAFLLSSEILDAKSRNFIVLGYCNDPGSQSWWMVYRWPFFSSMEMKRLNPRKYPIISDLKSLFGMAEYEPPLEVRFKLAHLISKSLGELFNSGWTHQSFASDNILLPSYPDVRGPKFEASIFPSPYLVGLELCQSPGTSRDAQSAIYRHPECGGKSGSGWKMRYDIYSFGMVLYEIASWAPLLLNRQKRESFSANKRYWREEEVPELRHRVFATVENQMDFHMGSTFQKAVRWCLTMTDDENEEEWHCARDFQRHVVQPLERCAVFGEESRGITSRSRPLLIQRRVRELRGESEIESQVLTEDTRMEF</sequence>
<evidence type="ECO:0000313" key="1">
    <source>
        <dbReference type="EMBL" id="EKD17152.1"/>
    </source>
</evidence>
<dbReference type="OrthoDB" id="1911848at2759"/>
<gene>
    <name evidence="1" type="ORF">MBM_04729</name>
</gene>
<dbReference type="STRING" id="1072389.K1WXC5"/>
<dbReference type="AlphaFoldDB" id="K1WXC5"/>
<reference evidence="1 2" key="1">
    <citation type="journal article" date="2012" name="BMC Genomics">
        <title>Sequencing the genome of Marssonina brunnea reveals fungus-poplar co-evolution.</title>
        <authorList>
            <person name="Zhu S."/>
            <person name="Cao Y.-Z."/>
            <person name="Jiang C."/>
            <person name="Tan B.-Y."/>
            <person name="Wang Z."/>
            <person name="Feng S."/>
            <person name="Zhang L."/>
            <person name="Su X.-H."/>
            <person name="Brejova B."/>
            <person name="Vinar T."/>
            <person name="Xu M."/>
            <person name="Wang M.-X."/>
            <person name="Zhang S.-G."/>
            <person name="Huang M.-R."/>
            <person name="Wu R."/>
            <person name="Zhou Y."/>
        </authorList>
    </citation>
    <scope>NUCLEOTIDE SEQUENCE [LARGE SCALE GENOMIC DNA]</scope>
    <source>
        <strain evidence="1 2">MB_m1</strain>
    </source>
</reference>
<dbReference type="GeneID" id="18760664"/>
<dbReference type="EMBL" id="JH921437">
    <property type="protein sequence ID" value="EKD17152.1"/>
    <property type="molecule type" value="Genomic_DNA"/>
</dbReference>
<dbReference type="Gene3D" id="1.10.510.10">
    <property type="entry name" value="Transferase(Phosphotransferase) domain 1"/>
    <property type="match status" value="1"/>
</dbReference>
<proteinExistence type="predicted"/>
<dbReference type="eggNOG" id="ENOG502RXKN">
    <property type="taxonomic scope" value="Eukaryota"/>
</dbReference>
<dbReference type="PANTHER" id="PTHR37542:SF3">
    <property type="entry name" value="PRION-INHIBITION AND PROPAGATION HELO DOMAIN-CONTAINING PROTEIN"/>
    <property type="match status" value="1"/>
</dbReference>
<name>K1WXC5_MARBU</name>
<accession>K1WXC5</accession>
<dbReference type="Proteomes" id="UP000006753">
    <property type="component" value="Unassembled WGS sequence"/>
</dbReference>
<dbReference type="InterPro" id="IPR011009">
    <property type="entry name" value="Kinase-like_dom_sf"/>
</dbReference>